<keyword evidence="1" id="KW-0949">S-adenosyl-L-methionine</keyword>
<dbReference type="GO" id="GO:0005634">
    <property type="term" value="C:nucleus"/>
    <property type="evidence" value="ECO:0007669"/>
    <property type="project" value="TreeGrafter"/>
</dbReference>
<dbReference type="EMBL" id="BTRK01000001">
    <property type="protein sequence ID" value="GMR33826.1"/>
    <property type="molecule type" value="Genomic_DNA"/>
</dbReference>
<dbReference type="Gene3D" id="3.40.50.150">
    <property type="entry name" value="Vaccinia Virus protein VP39"/>
    <property type="match status" value="1"/>
</dbReference>
<evidence type="ECO:0000313" key="3">
    <source>
        <dbReference type="EMBL" id="GMR33826.1"/>
    </source>
</evidence>
<dbReference type="InterPro" id="IPR025799">
    <property type="entry name" value="Arg_MeTrfase"/>
</dbReference>
<dbReference type="InterPro" id="IPR029063">
    <property type="entry name" value="SAM-dependent_MTases_sf"/>
</dbReference>
<evidence type="ECO:0000313" key="4">
    <source>
        <dbReference type="Proteomes" id="UP001328107"/>
    </source>
</evidence>
<dbReference type="GO" id="GO:0042054">
    <property type="term" value="F:histone methyltransferase activity"/>
    <property type="evidence" value="ECO:0007669"/>
    <property type="project" value="TreeGrafter"/>
</dbReference>
<comment type="caution">
    <text evidence="3">The sequence shown here is derived from an EMBL/GenBank/DDBJ whole genome shotgun (WGS) entry which is preliminary data.</text>
</comment>
<feature type="non-terminal residue" evidence="3">
    <location>
        <position position="1"/>
    </location>
</feature>
<evidence type="ECO:0000256" key="2">
    <source>
        <dbReference type="SAM" id="MobiDB-lite"/>
    </source>
</evidence>
<evidence type="ECO:0000256" key="1">
    <source>
        <dbReference type="ARBA" id="ARBA00022691"/>
    </source>
</evidence>
<dbReference type="Proteomes" id="UP001328107">
    <property type="component" value="Unassembled WGS sequence"/>
</dbReference>
<dbReference type="PANTHER" id="PTHR11006">
    <property type="entry name" value="PROTEIN ARGININE N-METHYLTRANSFERASE"/>
    <property type="match status" value="1"/>
</dbReference>
<organism evidence="3 4">
    <name type="scientific">Pristionchus mayeri</name>
    <dbReference type="NCBI Taxonomy" id="1317129"/>
    <lineage>
        <taxon>Eukaryota</taxon>
        <taxon>Metazoa</taxon>
        <taxon>Ecdysozoa</taxon>
        <taxon>Nematoda</taxon>
        <taxon>Chromadorea</taxon>
        <taxon>Rhabditida</taxon>
        <taxon>Rhabditina</taxon>
        <taxon>Diplogasteromorpha</taxon>
        <taxon>Diplogasteroidea</taxon>
        <taxon>Neodiplogasteridae</taxon>
        <taxon>Pristionchus</taxon>
    </lineage>
</organism>
<proteinExistence type="predicted"/>
<feature type="non-terminal residue" evidence="3">
    <location>
        <position position="108"/>
    </location>
</feature>
<name>A0AAN4Z4F6_9BILA</name>
<keyword evidence="4" id="KW-1185">Reference proteome</keyword>
<dbReference type="PANTHER" id="PTHR11006:SF124">
    <property type="entry name" value="ARGININE METHYLTRANSFERASE 1-RELATED"/>
    <property type="match status" value="1"/>
</dbReference>
<reference evidence="4" key="1">
    <citation type="submission" date="2022-10" db="EMBL/GenBank/DDBJ databases">
        <title>Genome assembly of Pristionchus species.</title>
        <authorList>
            <person name="Yoshida K."/>
            <person name="Sommer R.J."/>
        </authorList>
    </citation>
    <scope>NUCLEOTIDE SEQUENCE [LARGE SCALE GENOMIC DNA]</scope>
    <source>
        <strain evidence="4">RS5460</strain>
    </source>
</reference>
<accession>A0AAN4Z4F6</accession>
<gene>
    <name evidence="3" type="ORF">PMAYCL1PPCAC_04021</name>
</gene>
<dbReference type="GO" id="GO:0035242">
    <property type="term" value="F:protein-arginine omega-N asymmetric methyltransferase activity"/>
    <property type="evidence" value="ECO:0007669"/>
    <property type="project" value="TreeGrafter"/>
</dbReference>
<dbReference type="GO" id="GO:0035241">
    <property type="term" value="F:protein-arginine omega-N monomethyltransferase activity"/>
    <property type="evidence" value="ECO:0007669"/>
    <property type="project" value="TreeGrafter"/>
</dbReference>
<dbReference type="AlphaFoldDB" id="A0AAN4Z4F6"/>
<feature type="region of interest" description="Disordered" evidence="2">
    <location>
        <begin position="1"/>
        <end position="25"/>
    </location>
</feature>
<feature type="compositionally biased region" description="Basic and acidic residues" evidence="2">
    <location>
        <begin position="1"/>
        <end position="11"/>
    </location>
</feature>
<protein>
    <submittedName>
        <fullName evidence="3">Uncharacterized protein</fullName>
    </submittedName>
</protein>
<sequence length="108" mass="12513">SSPKIRAEAIEATKANGDRPAPNEMTSKDYYFDSNAHFGIHEKMLKDKIRTEAYRDSICHKKHLFKEELKGVFTCAPNARNERDLDFNILKYPSTVRFAISRRRTPIP</sequence>